<evidence type="ECO:0000313" key="2">
    <source>
        <dbReference type="EMBL" id="CAF1672148.1"/>
    </source>
</evidence>
<feature type="non-terminal residue" evidence="2">
    <location>
        <position position="33"/>
    </location>
</feature>
<organism evidence="2 3">
    <name type="scientific">Rotaria sordida</name>
    <dbReference type="NCBI Taxonomy" id="392033"/>
    <lineage>
        <taxon>Eukaryota</taxon>
        <taxon>Metazoa</taxon>
        <taxon>Spiralia</taxon>
        <taxon>Gnathifera</taxon>
        <taxon>Rotifera</taxon>
        <taxon>Eurotatoria</taxon>
        <taxon>Bdelloidea</taxon>
        <taxon>Philodinida</taxon>
        <taxon>Philodinidae</taxon>
        <taxon>Rotaria</taxon>
    </lineage>
</organism>
<dbReference type="EMBL" id="CAJNOH010013661">
    <property type="protein sequence ID" value="CAF1548027.1"/>
    <property type="molecule type" value="Genomic_DNA"/>
</dbReference>
<evidence type="ECO:0000313" key="3">
    <source>
        <dbReference type="Proteomes" id="UP000663870"/>
    </source>
</evidence>
<comment type="caution">
    <text evidence="2">The sequence shown here is derived from an EMBL/GenBank/DDBJ whole genome shotgun (WGS) entry which is preliminary data.</text>
</comment>
<protein>
    <submittedName>
        <fullName evidence="2">Uncharacterized protein</fullName>
    </submittedName>
</protein>
<dbReference type="EMBL" id="CAJNOL010015562">
    <property type="protein sequence ID" value="CAF1672148.1"/>
    <property type="molecule type" value="Genomic_DNA"/>
</dbReference>
<feature type="non-terminal residue" evidence="2">
    <location>
        <position position="1"/>
    </location>
</feature>
<gene>
    <name evidence="2" type="ORF">JXQ802_LOCUS57767</name>
    <name evidence="1" type="ORF">PYM288_LOCUS41156</name>
</gene>
<keyword evidence="3" id="KW-1185">Reference proteome</keyword>
<dbReference type="Proteomes" id="UP000663854">
    <property type="component" value="Unassembled WGS sequence"/>
</dbReference>
<dbReference type="AlphaFoldDB" id="A0A816GCY7"/>
<reference evidence="2" key="1">
    <citation type="submission" date="2021-02" db="EMBL/GenBank/DDBJ databases">
        <authorList>
            <person name="Nowell W R."/>
        </authorList>
    </citation>
    <scope>NUCLEOTIDE SEQUENCE</scope>
</reference>
<evidence type="ECO:0000313" key="1">
    <source>
        <dbReference type="EMBL" id="CAF1548027.1"/>
    </source>
</evidence>
<name>A0A816GCY7_9BILA</name>
<dbReference type="Proteomes" id="UP000663870">
    <property type="component" value="Unassembled WGS sequence"/>
</dbReference>
<proteinExistence type="predicted"/>
<sequence>MSQTIIRNSNPFWIDETHDFITSFLKHPRIIHA</sequence>
<accession>A0A816GCY7</accession>